<evidence type="ECO:0000313" key="2">
    <source>
        <dbReference type="EMBL" id="MFF0454491.1"/>
    </source>
</evidence>
<gene>
    <name evidence="2" type="ORF">ACFYTH_14105</name>
</gene>
<evidence type="ECO:0000313" key="3">
    <source>
        <dbReference type="Proteomes" id="UP001601521"/>
    </source>
</evidence>
<evidence type="ECO:0000256" key="1">
    <source>
        <dbReference type="SAM" id="MobiDB-lite"/>
    </source>
</evidence>
<keyword evidence="3" id="KW-1185">Reference proteome</keyword>
<organism evidence="2 3">
    <name type="scientific">Nocardia africana</name>
    <dbReference type="NCBI Taxonomy" id="134964"/>
    <lineage>
        <taxon>Bacteria</taxon>
        <taxon>Bacillati</taxon>
        <taxon>Actinomycetota</taxon>
        <taxon>Actinomycetes</taxon>
        <taxon>Mycobacteriales</taxon>
        <taxon>Nocardiaceae</taxon>
        <taxon>Nocardia</taxon>
    </lineage>
</organism>
<comment type="caution">
    <text evidence="2">The sequence shown here is derived from an EMBL/GenBank/DDBJ whole genome shotgun (WGS) entry which is preliminary data.</text>
</comment>
<dbReference type="Proteomes" id="UP001601521">
    <property type="component" value="Unassembled WGS sequence"/>
</dbReference>
<sequence>MTAMQSGSDLDRADQSIPVGDQDLDTGLDTGALHPLAERIRAAFDSATTTDRIDQNWITPHDDDDYYCLAY</sequence>
<name>A0ABW6NJA1_9NOCA</name>
<dbReference type="EMBL" id="JBIALX010000005">
    <property type="protein sequence ID" value="MFF0454491.1"/>
    <property type="molecule type" value="Genomic_DNA"/>
</dbReference>
<accession>A0ABW6NJA1</accession>
<protein>
    <submittedName>
        <fullName evidence="2">Uncharacterized protein</fullName>
    </submittedName>
</protein>
<feature type="region of interest" description="Disordered" evidence="1">
    <location>
        <begin position="1"/>
        <end position="30"/>
    </location>
</feature>
<reference evidence="2 3" key="1">
    <citation type="submission" date="2024-10" db="EMBL/GenBank/DDBJ databases">
        <title>The Natural Products Discovery Center: Release of the First 8490 Sequenced Strains for Exploring Actinobacteria Biosynthetic Diversity.</title>
        <authorList>
            <person name="Kalkreuter E."/>
            <person name="Kautsar S.A."/>
            <person name="Yang D."/>
            <person name="Bader C.D."/>
            <person name="Teijaro C.N."/>
            <person name="Fluegel L."/>
            <person name="Davis C.M."/>
            <person name="Simpson J.R."/>
            <person name="Lauterbach L."/>
            <person name="Steele A.D."/>
            <person name="Gui C."/>
            <person name="Meng S."/>
            <person name="Li G."/>
            <person name="Viehrig K."/>
            <person name="Ye F."/>
            <person name="Su P."/>
            <person name="Kiefer A.F."/>
            <person name="Nichols A."/>
            <person name="Cepeda A.J."/>
            <person name="Yan W."/>
            <person name="Fan B."/>
            <person name="Jiang Y."/>
            <person name="Adhikari A."/>
            <person name="Zheng C.-J."/>
            <person name="Schuster L."/>
            <person name="Cowan T.M."/>
            <person name="Smanski M.J."/>
            <person name="Chevrette M.G."/>
            <person name="De Carvalho L.P.S."/>
            <person name="Shen B."/>
        </authorList>
    </citation>
    <scope>NUCLEOTIDE SEQUENCE [LARGE SCALE GENOMIC DNA]</scope>
    <source>
        <strain evidence="2 3">NPDC004550</strain>
    </source>
</reference>
<proteinExistence type="predicted"/>
<dbReference type="RefSeq" id="WP_387251374.1">
    <property type="nucleotide sequence ID" value="NZ_JBIALX010000005.1"/>
</dbReference>